<dbReference type="InterPro" id="IPR011990">
    <property type="entry name" value="TPR-like_helical_dom_sf"/>
</dbReference>
<organism evidence="4 6">
    <name type="scientific">Vanilla planifolia</name>
    <name type="common">Vanilla</name>
    <dbReference type="NCBI Taxonomy" id="51239"/>
    <lineage>
        <taxon>Eukaryota</taxon>
        <taxon>Viridiplantae</taxon>
        <taxon>Streptophyta</taxon>
        <taxon>Embryophyta</taxon>
        <taxon>Tracheophyta</taxon>
        <taxon>Spermatophyta</taxon>
        <taxon>Magnoliopsida</taxon>
        <taxon>Liliopsida</taxon>
        <taxon>Asparagales</taxon>
        <taxon>Orchidaceae</taxon>
        <taxon>Vanilloideae</taxon>
        <taxon>Vanilleae</taxon>
        <taxon>Vanilla</taxon>
    </lineage>
</organism>
<dbReference type="Pfam" id="PF20431">
    <property type="entry name" value="E_motif"/>
    <property type="match status" value="1"/>
</dbReference>
<evidence type="ECO:0000313" key="3">
    <source>
        <dbReference type="EMBL" id="KAG0449883.1"/>
    </source>
</evidence>
<dbReference type="PANTHER" id="PTHR47926">
    <property type="entry name" value="PENTATRICOPEPTIDE REPEAT-CONTAINING PROTEIN"/>
    <property type="match status" value="1"/>
</dbReference>
<protein>
    <recommendedName>
        <fullName evidence="7">Pentatricopeptide repeat-containing protein</fullName>
    </recommendedName>
</protein>
<comment type="caution">
    <text evidence="4">The sequence shown here is derived from an EMBL/GenBank/DDBJ whole genome shotgun (WGS) entry which is preliminary data.</text>
</comment>
<feature type="repeat" description="PPR" evidence="2">
    <location>
        <begin position="266"/>
        <end position="300"/>
    </location>
</feature>
<dbReference type="AlphaFoldDB" id="A0A835U8C9"/>
<dbReference type="Proteomes" id="UP000636800">
    <property type="component" value="Unassembled WGS sequence"/>
</dbReference>
<evidence type="ECO:0000313" key="4">
    <source>
        <dbReference type="EMBL" id="KAG0449891.1"/>
    </source>
</evidence>
<dbReference type="Pfam" id="PF12854">
    <property type="entry name" value="PPR_1"/>
    <property type="match status" value="1"/>
</dbReference>
<reference evidence="5 6" key="1">
    <citation type="journal article" date="2020" name="Nat. Food">
        <title>A phased Vanilla planifolia genome enables genetic improvement of flavour and production.</title>
        <authorList>
            <person name="Hasing T."/>
            <person name="Tang H."/>
            <person name="Brym M."/>
            <person name="Khazi F."/>
            <person name="Huang T."/>
            <person name="Chambers A.H."/>
        </authorList>
    </citation>
    <scope>NUCLEOTIDE SEQUENCE [LARGE SCALE GENOMIC DNA]</scope>
    <source>
        <tissue evidence="4">Leaf</tissue>
    </source>
</reference>
<sequence length="456" mass="50003">MSRIPSKVLHSSVSRFLNWPSPSELKTSVALLARLIRTNILQSKLCSSADGSIALPWNALLSALSRNGFPSISLRVLSFMHRHCIPLDSYSWCSSLAAAAALLPPDSANLGGKIHAYVSKSGETASIFVGGALIGFYVRTDRIQDAHNVFDDIPARNIVCLNALLNGYVGKKLWMEGLSLFRTIHKLTMEPDCVTISAVLKICAEVSAIGLGKECHARLVRNAGGMEKDSFLLSSLVEMYGKLGLAGNARLVFDTWKQGTEKGGIDVVLWTSLLNSYGRNGQFDDVILTFEEMILHGTKPDEILMLVVLSACARSGNVIKGLFFFESMMNVYGLVPTREHYSCVVDMLCRAGELEKAWNFVNQMALEDDGKGGTLFDVSAWGAILSACSASGEVKVGKVAFERAMEMYPDNIGIHMELSKLYARVGMWDDHTELRKLMWTKGMKKDAGCSRLEIVN</sequence>
<evidence type="ECO:0008006" key="7">
    <source>
        <dbReference type="Google" id="ProtNLM"/>
    </source>
</evidence>
<evidence type="ECO:0000313" key="6">
    <source>
        <dbReference type="Proteomes" id="UP000639772"/>
    </source>
</evidence>
<keyword evidence="1" id="KW-0677">Repeat</keyword>
<dbReference type="FunFam" id="1.25.40.10:FF:000158">
    <property type="entry name" value="pentatricopeptide repeat-containing protein At2g33680"/>
    <property type="match status" value="1"/>
</dbReference>
<dbReference type="GO" id="GO:0009451">
    <property type="term" value="P:RNA modification"/>
    <property type="evidence" value="ECO:0007669"/>
    <property type="project" value="InterPro"/>
</dbReference>
<evidence type="ECO:0000256" key="1">
    <source>
        <dbReference type="ARBA" id="ARBA00022737"/>
    </source>
</evidence>
<gene>
    <name evidence="4" type="ORF">HPP92_027050</name>
    <name evidence="3" type="ORF">HPP92_027169</name>
</gene>
<dbReference type="PANTHER" id="PTHR47926:SF386">
    <property type="entry name" value="PENTATRICOPEPTIDE REPEAT-CONTAINING PROTEIN"/>
    <property type="match status" value="1"/>
</dbReference>
<dbReference type="EMBL" id="JADCNL010000157">
    <property type="protein sequence ID" value="KAG0449883.1"/>
    <property type="molecule type" value="Genomic_DNA"/>
</dbReference>
<dbReference type="Pfam" id="PF01535">
    <property type="entry name" value="PPR"/>
    <property type="match status" value="4"/>
</dbReference>
<dbReference type="Gene3D" id="1.25.40.10">
    <property type="entry name" value="Tetratricopeptide repeat domain"/>
    <property type="match status" value="2"/>
</dbReference>
<evidence type="ECO:0000256" key="2">
    <source>
        <dbReference type="PROSITE-ProRule" id="PRU00708"/>
    </source>
</evidence>
<evidence type="ECO:0000313" key="5">
    <source>
        <dbReference type="Proteomes" id="UP000636800"/>
    </source>
</evidence>
<dbReference type="NCBIfam" id="TIGR00756">
    <property type="entry name" value="PPR"/>
    <property type="match status" value="2"/>
</dbReference>
<dbReference type="Proteomes" id="UP000639772">
    <property type="component" value="Unassembled WGS sequence"/>
</dbReference>
<dbReference type="InterPro" id="IPR002885">
    <property type="entry name" value="PPR_rpt"/>
</dbReference>
<dbReference type="InterPro" id="IPR046848">
    <property type="entry name" value="E_motif"/>
</dbReference>
<accession>A0A835U8C9</accession>
<dbReference type="InterPro" id="IPR046960">
    <property type="entry name" value="PPR_At4g14850-like_plant"/>
</dbReference>
<name>A0A835U8C9_VANPL</name>
<dbReference type="PROSITE" id="PS51375">
    <property type="entry name" value="PPR"/>
    <property type="match status" value="1"/>
</dbReference>
<dbReference type="EMBL" id="JADCNM010000158">
    <property type="protein sequence ID" value="KAG0449891.1"/>
    <property type="molecule type" value="Genomic_DNA"/>
</dbReference>
<dbReference type="GO" id="GO:0099402">
    <property type="term" value="P:plant organ development"/>
    <property type="evidence" value="ECO:0007669"/>
    <property type="project" value="UniProtKB-ARBA"/>
</dbReference>
<dbReference type="GO" id="GO:0003723">
    <property type="term" value="F:RNA binding"/>
    <property type="evidence" value="ECO:0007669"/>
    <property type="project" value="InterPro"/>
</dbReference>
<keyword evidence="5" id="KW-1185">Reference proteome</keyword>
<proteinExistence type="predicted"/>
<dbReference type="OrthoDB" id="1917168at2759"/>